<dbReference type="InterPro" id="IPR007727">
    <property type="entry name" value="Spo12"/>
</dbReference>
<dbReference type="Proteomes" id="UP001305647">
    <property type="component" value="Unassembled WGS sequence"/>
</dbReference>
<evidence type="ECO:0000256" key="1">
    <source>
        <dbReference type="SAM" id="MobiDB-lite"/>
    </source>
</evidence>
<comment type="caution">
    <text evidence="2">The sequence shown here is derived from an EMBL/GenBank/DDBJ whole genome shotgun (WGS) entry which is preliminary data.</text>
</comment>
<evidence type="ECO:0000313" key="2">
    <source>
        <dbReference type="EMBL" id="KAK4105090.1"/>
    </source>
</evidence>
<gene>
    <name evidence="2" type="ORF">N658DRAFT_504597</name>
</gene>
<dbReference type="EMBL" id="MU863626">
    <property type="protein sequence ID" value="KAK4105090.1"/>
    <property type="molecule type" value="Genomic_DNA"/>
</dbReference>
<protein>
    <recommendedName>
        <fullName evidence="4">Spo12-like protein</fullName>
    </recommendedName>
</protein>
<evidence type="ECO:0008006" key="4">
    <source>
        <dbReference type="Google" id="ProtNLM"/>
    </source>
</evidence>
<accession>A0AAN6Q7P4</accession>
<organism evidence="2 3">
    <name type="scientific">Parathielavia hyrcaniae</name>
    <dbReference type="NCBI Taxonomy" id="113614"/>
    <lineage>
        <taxon>Eukaryota</taxon>
        <taxon>Fungi</taxon>
        <taxon>Dikarya</taxon>
        <taxon>Ascomycota</taxon>
        <taxon>Pezizomycotina</taxon>
        <taxon>Sordariomycetes</taxon>
        <taxon>Sordariomycetidae</taxon>
        <taxon>Sordariales</taxon>
        <taxon>Chaetomiaceae</taxon>
        <taxon>Parathielavia</taxon>
    </lineage>
</organism>
<reference evidence="2" key="1">
    <citation type="journal article" date="2023" name="Mol. Phylogenet. Evol.">
        <title>Genome-scale phylogeny and comparative genomics of the fungal order Sordariales.</title>
        <authorList>
            <person name="Hensen N."/>
            <person name="Bonometti L."/>
            <person name="Westerberg I."/>
            <person name="Brannstrom I.O."/>
            <person name="Guillou S."/>
            <person name="Cros-Aarteil S."/>
            <person name="Calhoun S."/>
            <person name="Haridas S."/>
            <person name="Kuo A."/>
            <person name="Mondo S."/>
            <person name="Pangilinan J."/>
            <person name="Riley R."/>
            <person name="LaButti K."/>
            <person name="Andreopoulos B."/>
            <person name="Lipzen A."/>
            <person name="Chen C."/>
            <person name="Yan M."/>
            <person name="Daum C."/>
            <person name="Ng V."/>
            <person name="Clum A."/>
            <person name="Steindorff A."/>
            <person name="Ohm R.A."/>
            <person name="Martin F."/>
            <person name="Silar P."/>
            <person name="Natvig D.O."/>
            <person name="Lalanne C."/>
            <person name="Gautier V."/>
            <person name="Ament-Velasquez S.L."/>
            <person name="Kruys A."/>
            <person name="Hutchinson M.I."/>
            <person name="Powell A.J."/>
            <person name="Barry K."/>
            <person name="Miller A.N."/>
            <person name="Grigoriev I.V."/>
            <person name="Debuchy R."/>
            <person name="Gladieux P."/>
            <person name="Hiltunen Thoren M."/>
            <person name="Johannesson H."/>
        </authorList>
    </citation>
    <scope>NUCLEOTIDE SEQUENCE</scope>
    <source>
        <strain evidence="2">CBS 757.83</strain>
    </source>
</reference>
<name>A0AAN6Q7P4_9PEZI</name>
<dbReference type="AlphaFoldDB" id="A0AAN6Q7P4"/>
<dbReference type="Pfam" id="PF05032">
    <property type="entry name" value="Spo12"/>
    <property type="match status" value="1"/>
</dbReference>
<evidence type="ECO:0000313" key="3">
    <source>
        <dbReference type="Proteomes" id="UP001305647"/>
    </source>
</evidence>
<feature type="region of interest" description="Disordered" evidence="1">
    <location>
        <begin position="101"/>
        <end position="123"/>
    </location>
</feature>
<proteinExistence type="predicted"/>
<keyword evidence="3" id="KW-1185">Reference proteome</keyword>
<feature type="compositionally biased region" description="Low complexity" evidence="1">
    <location>
        <begin position="113"/>
        <end position="123"/>
    </location>
</feature>
<reference evidence="2" key="2">
    <citation type="submission" date="2023-05" db="EMBL/GenBank/DDBJ databases">
        <authorList>
            <consortium name="Lawrence Berkeley National Laboratory"/>
            <person name="Steindorff A."/>
            <person name="Hensen N."/>
            <person name="Bonometti L."/>
            <person name="Westerberg I."/>
            <person name="Brannstrom I.O."/>
            <person name="Guillou S."/>
            <person name="Cros-Aarteil S."/>
            <person name="Calhoun S."/>
            <person name="Haridas S."/>
            <person name="Kuo A."/>
            <person name="Mondo S."/>
            <person name="Pangilinan J."/>
            <person name="Riley R."/>
            <person name="Labutti K."/>
            <person name="Andreopoulos B."/>
            <person name="Lipzen A."/>
            <person name="Chen C."/>
            <person name="Yanf M."/>
            <person name="Daum C."/>
            <person name="Ng V."/>
            <person name="Clum A."/>
            <person name="Ohm R."/>
            <person name="Martin F."/>
            <person name="Silar P."/>
            <person name="Natvig D."/>
            <person name="Lalanne C."/>
            <person name="Gautier V."/>
            <person name="Ament-Velasquez S.L."/>
            <person name="Kruys A."/>
            <person name="Hutchinson M.I."/>
            <person name="Powell A.J."/>
            <person name="Barry K."/>
            <person name="Miller A.N."/>
            <person name="Grigoriev I.V."/>
            <person name="Debuchy R."/>
            <person name="Gladieux P."/>
            <person name="Thoren M.H."/>
            <person name="Johannesson H."/>
        </authorList>
    </citation>
    <scope>NUCLEOTIDE SEQUENCE</scope>
    <source>
        <strain evidence="2">CBS 757.83</strain>
    </source>
</reference>
<sequence length="123" mass="12890">MSANVLAARDVNVSMSAQSEIDANTKPDVMSMDHHRQVLQSKMEQDSGKTTFISPSDNIMSPCTAKLSAFRNKQVGKVKPKSLFAQASAKKLEAAEGAATGAPLFGSKPAPAPAQTAANPFAN</sequence>